<dbReference type="Pfam" id="PF14760">
    <property type="entry name" value="Rnk_N"/>
    <property type="match status" value="1"/>
</dbReference>
<organism evidence="3">
    <name type="scientific">marine sediment metagenome</name>
    <dbReference type="NCBI Taxonomy" id="412755"/>
    <lineage>
        <taxon>unclassified sequences</taxon>
        <taxon>metagenomes</taxon>
        <taxon>ecological metagenomes</taxon>
    </lineage>
</organism>
<evidence type="ECO:0000313" key="3">
    <source>
        <dbReference type="EMBL" id="KKN19325.1"/>
    </source>
</evidence>
<dbReference type="InterPro" id="IPR023459">
    <property type="entry name" value="Tscrpt_elong_fac_GreA/B_fam"/>
</dbReference>
<sequence length="137" mass="15369">MLHQPDIVMSSLDLERLEHLMKSLKNDDFPGRKSLEDELERATIVESNQIPSDVVSMNSLVRFSVSSSKESFCLSLVYPNDMKSDGSTISILAPVGSAMLGLKEGDEIDWPNQDGNSVKVRIEEILYQPERSGDFHR</sequence>
<dbReference type="InterPro" id="IPR001437">
    <property type="entry name" value="Tscrpt_elong_fac_GreA/B_C"/>
</dbReference>
<dbReference type="NCBIfam" id="NF004396">
    <property type="entry name" value="PRK05753.1"/>
    <property type="match status" value="1"/>
</dbReference>
<gene>
    <name evidence="3" type="ORF">LCGC14_0946860</name>
</gene>
<feature type="domain" description="Regulator of nucleoside diphosphate kinase N-terminal" evidence="2">
    <location>
        <begin position="5"/>
        <end position="45"/>
    </location>
</feature>
<protein>
    <recommendedName>
        <fullName evidence="4">Transcription elongation factor GreA/GreB C-terminal domain-containing protein</fullName>
    </recommendedName>
</protein>
<name>A0A0F9NIK3_9ZZZZ</name>
<dbReference type="InterPro" id="IPR036953">
    <property type="entry name" value="GreA/GreB_C_sf"/>
</dbReference>
<feature type="domain" description="Transcription elongation factor GreA/GreB C-terminal" evidence="1">
    <location>
        <begin position="51"/>
        <end position="127"/>
    </location>
</feature>
<proteinExistence type="predicted"/>
<dbReference type="FunFam" id="3.10.50.30:FF:000002">
    <property type="entry name" value="Regulator of nucleoside diphosphate kinase"/>
    <property type="match status" value="1"/>
</dbReference>
<evidence type="ECO:0008006" key="4">
    <source>
        <dbReference type="Google" id="ProtNLM"/>
    </source>
</evidence>
<dbReference type="Gene3D" id="1.10.286.20">
    <property type="match status" value="1"/>
</dbReference>
<reference evidence="3" key="1">
    <citation type="journal article" date="2015" name="Nature">
        <title>Complex archaea that bridge the gap between prokaryotes and eukaryotes.</title>
        <authorList>
            <person name="Spang A."/>
            <person name="Saw J.H."/>
            <person name="Jorgensen S.L."/>
            <person name="Zaremba-Niedzwiedzka K."/>
            <person name="Martijn J."/>
            <person name="Lind A.E."/>
            <person name="van Eijk R."/>
            <person name="Schleper C."/>
            <person name="Guy L."/>
            <person name="Ettema T.J."/>
        </authorList>
    </citation>
    <scope>NUCLEOTIDE SEQUENCE</scope>
</reference>
<dbReference type="EMBL" id="LAZR01003346">
    <property type="protein sequence ID" value="KKN19325.1"/>
    <property type="molecule type" value="Genomic_DNA"/>
</dbReference>
<dbReference type="GO" id="GO:0070063">
    <property type="term" value="F:RNA polymerase binding"/>
    <property type="evidence" value="ECO:0007669"/>
    <property type="project" value="InterPro"/>
</dbReference>
<dbReference type="GO" id="GO:0003677">
    <property type="term" value="F:DNA binding"/>
    <property type="evidence" value="ECO:0007669"/>
    <property type="project" value="InterPro"/>
</dbReference>
<evidence type="ECO:0000259" key="2">
    <source>
        <dbReference type="Pfam" id="PF14760"/>
    </source>
</evidence>
<dbReference type="PANTHER" id="PTHR30437:SF5">
    <property type="entry name" value="REGULATOR OF NUCLEOSIDE DIPHOSPHATE KINASE"/>
    <property type="match status" value="1"/>
</dbReference>
<dbReference type="Gene3D" id="3.10.50.30">
    <property type="entry name" value="Transcription elongation factor, GreA/GreB, C-terminal domain"/>
    <property type="match status" value="1"/>
</dbReference>
<dbReference type="GO" id="GO:0006354">
    <property type="term" value="P:DNA-templated transcription elongation"/>
    <property type="evidence" value="ECO:0007669"/>
    <property type="project" value="TreeGrafter"/>
</dbReference>
<dbReference type="InterPro" id="IPR029462">
    <property type="entry name" value="Rnk_N"/>
</dbReference>
<dbReference type="GO" id="GO:0032784">
    <property type="term" value="P:regulation of DNA-templated transcription elongation"/>
    <property type="evidence" value="ECO:0007669"/>
    <property type="project" value="InterPro"/>
</dbReference>
<accession>A0A0F9NIK3</accession>
<dbReference type="PANTHER" id="PTHR30437">
    <property type="entry name" value="TRANSCRIPTION ELONGATION FACTOR GREA"/>
    <property type="match status" value="1"/>
</dbReference>
<evidence type="ECO:0000259" key="1">
    <source>
        <dbReference type="Pfam" id="PF01272"/>
    </source>
</evidence>
<dbReference type="Pfam" id="PF01272">
    <property type="entry name" value="GreA_GreB"/>
    <property type="match status" value="1"/>
</dbReference>
<dbReference type="SUPFAM" id="SSF54534">
    <property type="entry name" value="FKBP-like"/>
    <property type="match status" value="1"/>
</dbReference>
<comment type="caution">
    <text evidence="3">The sequence shown here is derived from an EMBL/GenBank/DDBJ whole genome shotgun (WGS) entry which is preliminary data.</text>
</comment>
<dbReference type="AlphaFoldDB" id="A0A0F9NIK3"/>